<reference evidence="3 4" key="1">
    <citation type="submission" date="2014-04" db="EMBL/GenBank/DDBJ databases">
        <authorList>
            <consortium name="DOE Joint Genome Institute"/>
            <person name="Kuo A."/>
            <person name="Kohler A."/>
            <person name="Nagy L.G."/>
            <person name="Floudas D."/>
            <person name="Copeland A."/>
            <person name="Barry K.W."/>
            <person name="Cichocki N."/>
            <person name="Veneault-Fourrey C."/>
            <person name="LaButti K."/>
            <person name="Lindquist E.A."/>
            <person name="Lipzen A."/>
            <person name="Lundell T."/>
            <person name="Morin E."/>
            <person name="Murat C."/>
            <person name="Sun H."/>
            <person name="Tunlid A."/>
            <person name="Henrissat B."/>
            <person name="Grigoriev I.V."/>
            <person name="Hibbett D.S."/>
            <person name="Martin F."/>
            <person name="Nordberg H.P."/>
            <person name="Cantor M.N."/>
            <person name="Hua S.X."/>
        </authorList>
    </citation>
    <scope>NUCLEOTIDE SEQUENCE [LARGE SCALE GENOMIC DNA]</scope>
    <source>
        <strain evidence="3 4">LaAM-08-1</strain>
    </source>
</reference>
<dbReference type="PANTHER" id="PTHR43090:SF2">
    <property type="entry name" value="1-(5-PHOSPHORIBOSYL)-5-[(5-PHOSPHORIBOSYLAMINO)METHYLIDENEAMINO] IMIDAZOLE-4-CARBOXAMIDE ISOMERASE"/>
    <property type="match status" value="1"/>
</dbReference>
<dbReference type="GO" id="GO:0003949">
    <property type="term" value="F:1-(5-phosphoribosyl)-5-[(5-phosphoribosylamino)methylideneamino]imidazole-4-carboxamide isomerase activity"/>
    <property type="evidence" value="ECO:0007669"/>
    <property type="project" value="InterPro"/>
</dbReference>
<dbReference type="InterPro" id="IPR011060">
    <property type="entry name" value="RibuloseP-bd_barrel"/>
</dbReference>
<dbReference type="PANTHER" id="PTHR43090">
    <property type="entry name" value="1-(5-PHOSPHORIBOSYL)-5-[(5-PHOSPHORIBOSYLAMINO)METHYLIDENEAMINO] IMIDAZOLE-4-CARBOXAMIDE ISOMERASE"/>
    <property type="match status" value="1"/>
</dbReference>
<dbReference type="HOGENOM" id="CLU_065050_2_0_1"/>
<keyword evidence="4" id="KW-1185">Reference proteome</keyword>
<dbReference type="AlphaFoldDB" id="A0A0C9XCP0"/>
<dbReference type="InterPro" id="IPR044524">
    <property type="entry name" value="Isoase_HisA-like"/>
</dbReference>
<dbReference type="GO" id="GO:0005737">
    <property type="term" value="C:cytoplasm"/>
    <property type="evidence" value="ECO:0007669"/>
    <property type="project" value="TreeGrafter"/>
</dbReference>
<name>A0A0C9XCP0_9AGAR</name>
<dbReference type="Pfam" id="PF00977">
    <property type="entry name" value="His_biosynth"/>
    <property type="match status" value="1"/>
</dbReference>
<keyword evidence="2" id="KW-0028">Amino-acid biosynthesis</keyword>
<dbReference type="Gene3D" id="3.20.20.70">
    <property type="entry name" value="Aldolase class I"/>
    <property type="match status" value="1"/>
</dbReference>
<dbReference type="GO" id="GO:0000105">
    <property type="term" value="P:L-histidine biosynthetic process"/>
    <property type="evidence" value="ECO:0007669"/>
    <property type="project" value="UniProtKB-KW"/>
</dbReference>
<keyword evidence="2" id="KW-0368">Histidine biosynthesis</keyword>
<gene>
    <name evidence="3" type="ORF">K443DRAFT_680063</name>
</gene>
<dbReference type="STRING" id="1095629.A0A0C9XCP0"/>
<dbReference type="GO" id="GO:0000162">
    <property type="term" value="P:L-tryptophan biosynthetic process"/>
    <property type="evidence" value="ECO:0007669"/>
    <property type="project" value="TreeGrafter"/>
</dbReference>
<organism evidence="3 4">
    <name type="scientific">Laccaria amethystina LaAM-08-1</name>
    <dbReference type="NCBI Taxonomy" id="1095629"/>
    <lineage>
        <taxon>Eukaryota</taxon>
        <taxon>Fungi</taxon>
        <taxon>Dikarya</taxon>
        <taxon>Basidiomycota</taxon>
        <taxon>Agaricomycotina</taxon>
        <taxon>Agaricomycetes</taxon>
        <taxon>Agaricomycetidae</taxon>
        <taxon>Agaricales</taxon>
        <taxon>Agaricineae</taxon>
        <taxon>Hydnangiaceae</taxon>
        <taxon>Laccaria</taxon>
    </lineage>
</organism>
<evidence type="ECO:0000256" key="2">
    <source>
        <dbReference type="RuleBase" id="RU003657"/>
    </source>
</evidence>
<reference evidence="4" key="2">
    <citation type="submission" date="2015-01" db="EMBL/GenBank/DDBJ databases">
        <title>Evolutionary Origins and Diversification of the Mycorrhizal Mutualists.</title>
        <authorList>
            <consortium name="DOE Joint Genome Institute"/>
            <consortium name="Mycorrhizal Genomics Consortium"/>
            <person name="Kohler A."/>
            <person name="Kuo A."/>
            <person name="Nagy L.G."/>
            <person name="Floudas D."/>
            <person name="Copeland A."/>
            <person name="Barry K.W."/>
            <person name="Cichocki N."/>
            <person name="Veneault-Fourrey C."/>
            <person name="LaButti K."/>
            <person name="Lindquist E.A."/>
            <person name="Lipzen A."/>
            <person name="Lundell T."/>
            <person name="Morin E."/>
            <person name="Murat C."/>
            <person name="Riley R."/>
            <person name="Ohm R."/>
            <person name="Sun H."/>
            <person name="Tunlid A."/>
            <person name="Henrissat B."/>
            <person name="Grigoriev I.V."/>
            <person name="Hibbett D.S."/>
            <person name="Martin F."/>
        </authorList>
    </citation>
    <scope>NUCLEOTIDE SEQUENCE [LARGE SCALE GENOMIC DNA]</scope>
    <source>
        <strain evidence="4">LaAM-08-1</strain>
    </source>
</reference>
<sequence length="132" mass="13986">MASAPPRRRSIFRPCIDLHDGQVKQIVGGTLSDTTPDTLKLISQSAGDFARIYKDRGLEGGHIIKLGGGGNDAAAKEALQVWPGTSQIGGGVNVENAKEWLDAGAGKFSLERLQATASVVGKERLVVDMRDT</sequence>
<evidence type="ECO:0000256" key="1">
    <source>
        <dbReference type="ARBA" id="ARBA00009667"/>
    </source>
</evidence>
<dbReference type="EMBL" id="KN838649">
    <property type="protein sequence ID" value="KIJ99328.1"/>
    <property type="molecule type" value="Genomic_DNA"/>
</dbReference>
<accession>A0A0C9XCP0</accession>
<dbReference type="SUPFAM" id="SSF51366">
    <property type="entry name" value="Ribulose-phoshate binding barrel"/>
    <property type="match status" value="1"/>
</dbReference>
<dbReference type="InterPro" id="IPR006062">
    <property type="entry name" value="His_biosynth"/>
</dbReference>
<protein>
    <submittedName>
        <fullName evidence="3">Uncharacterized protein</fullName>
    </submittedName>
</protein>
<dbReference type="OrthoDB" id="446074at2759"/>
<comment type="similarity">
    <text evidence="1 2">Belongs to the HisA/HisF family.</text>
</comment>
<evidence type="ECO:0000313" key="3">
    <source>
        <dbReference type="EMBL" id="KIJ99328.1"/>
    </source>
</evidence>
<proteinExistence type="inferred from homology"/>
<dbReference type="InterPro" id="IPR013785">
    <property type="entry name" value="Aldolase_TIM"/>
</dbReference>
<dbReference type="Proteomes" id="UP000054477">
    <property type="component" value="Unassembled WGS sequence"/>
</dbReference>
<evidence type="ECO:0000313" key="4">
    <source>
        <dbReference type="Proteomes" id="UP000054477"/>
    </source>
</evidence>